<dbReference type="CDD" id="cd00833">
    <property type="entry name" value="PKS"/>
    <property type="match status" value="1"/>
</dbReference>
<reference evidence="7 8" key="1">
    <citation type="journal article" date="2020" name="ISME J.">
        <title>Comparative genomics reveals insights into cyanobacterial evolution and habitat adaptation.</title>
        <authorList>
            <person name="Chen M.Y."/>
            <person name="Teng W.K."/>
            <person name="Zhao L."/>
            <person name="Hu C.X."/>
            <person name="Zhou Y.K."/>
            <person name="Han B.P."/>
            <person name="Song L.R."/>
            <person name="Shu W.S."/>
        </authorList>
    </citation>
    <scope>NUCLEOTIDE SEQUENCE [LARGE SCALE GENOMIC DNA]</scope>
    <source>
        <strain evidence="7 8">FACHB-252</strain>
    </source>
</reference>
<dbReference type="InterPro" id="IPR010060">
    <property type="entry name" value="NRPS_synth"/>
</dbReference>
<dbReference type="PROSITE" id="PS50075">
    <property type="entry name" value="CARRIER"/>
    <property type="match status" value="1"/>
</dbReference>
<dbReference type="Pfam" id="PF00668">
    <property type="entry name" value="Condensation"/>
    <property type="match status" value="1"/>
</dbReference>
<dbReference type="Gene3D" id="3.30.70.3290">
    <property type="match status" value="1"/>
</dbReference>
<dbReference type="Gene3D" id="3.30.559.10">
    <property type="entry name" value="Chloramphenicol acetyltransferase-like domain"/>
    <property type="match status" value="1"/>
</dbReference>
<keyword evidence="8" id="KW-1185">Reference proteome</keyword>
<dbReference type="SUPFAM" id="SSF55048">
    <property type="entry name" value="Probable ACP-binding domain of malonyl-CoA ACP transacylase"/>
    <property type="match status" value="1"/>
</dbReference>
<dbReference type="PROSITE" id="PS00606">
    <property type="entry name" value="KS3_1"/>
    <property type="match status" value="1"/>
</dbReference>
<dbReference type="InterPro" id="IPR020806">
    <property type="entry name" value="PKS_PP-bd"/>
</dbReference>
<dbReference type="EMBL" id="JACJTC010000007">
    <property type="protein sequence ID" value="MBD2611730.1"/>
    <property type="molecule type" value="Genomic_DNA"/>
</dbReference>
<dbReference type="Pfam" id="PF00550">
    <property type="entry name" value="PP-binding"/>
    <property type="match status" value="1"/>
</dbReference>
<dbReference type="InterPro" id="IPR009081">
    <property type="entry name" value="PP-bd_ACP"/>
</dbReference>
<dbReference type="Pfam" id="PF08659">
    <property type="entry name" value="KR"/>
    <property type="match status" value="1"/>
</dbReference>
<dbReference type="InterPro" id="IPR049490">
    <property type="entry name" value="C883_1060-like_KR_N"/>
</dbReference>
<dbReference type="InterPro" id="IPR057326">
    <property type="entry name" value="KR_dom"/>
</dbReference>
<dbReference type="Pfam" id="PF00698">
    <property type="entry name" value="Acyl_transf_1"/>
    <property type="match status" value="1"/>
</dbReference>
<dbReference type="Pfam" id="PF00109">
    <property type="entry name" value="ketoacyl-synt"/>
    <property type="match status" value="1"/>
</dbReference>
<dbReference type="SMART" id="SM00827">
    <property type="entry name" value="PKS_AT"/>
    <property type="match status" value="1"/>
</dbReference>
<sequence>MSMVETSELIEGVAIIGMAGRFPGAKNITEFWQNLQSGVESISIFTDKELVSAGINPALLNDKNYIKSGSILEDIDLFDAAFFDFNPKEAETTDPQHRVFLECAWEALENAGYDSNRCESRIGVYAGASQNNYLAFNLYTDGVGSAKCYQTSIGNEKDFLTTRVSYKLNLTGPSLTVQTACSTSLVAVFLACQSLLNYQCDMALAGGVSIYVPQKTGYLHEPGGTLSPDGHCYAFDARAQGITIGNGVGIVVLKRLSEAIADGDCIHAVIKGAAINNDGSAKIGFTAPSVDGQAEAIAEAMMLASVEPDTISYIEAHGTGTPLGDPIEIAALTKVFRAGTDKKGFCAIGSVKTNIGHLDATAGVAGLIKTVLALKHKQIPPSLNFQQPNPQIDFANSPFYVNTKLTEWKEGITPRRAGVSSLGMGGTNAHVILEEAPTQVKNQKSRLRLRSALTLSAVEGSKVKSEYFLLCLSAKSEKALEKATANLITHLKEHPEINFADLAYTLQIGRRQFNQRRVLVCENIQDAVSALQEQVSQRVLTNLQPTSHPAIAFMFPGQGAQYVDMGKELYENEAIFRNQVDRCCSILKPHLGIDLRSLLYPQTNEVAATAAEKLKQTDIAQAALFVIEYALAQLWISWGISPSAMIGHSIGEYVAATLANVMSVEDALALVAMRGRLMGEMPPGGMIAVSLPEAGVISFLNQNLSLAAINAPGYCVVSGTDAAIDALQQQLTNKGIEYRRLHTSHAFHSPMMEPVKERFIQEVKKIKLNSPQIPFISNVTGTWITAEQATDANYWGKHLRQTVNFSRGISQLLQDKNCILLEVGPGRTLSTFAKKCTALTSKEVVLTSLRHPQEQKSDVDLMLNTLGRLWLAGVEINWSGFYANEHRYRIPLPTYPFERQRYWIETEKTANYLVDANYKKPNISDWFYVPAWKQAILSLVKTEEQKLCWLVFGDVDKFGKQIAQYLESNGDDVITVQPKEQFEQISDRQFYLNPQQPKDYDTFITQLEILGKIPDRIIHLWSITADHETQARTEYFEKCQNLGFYSLLFLAQSLEKQDITHPIKIFVVTNNIHDVTGVESLNPEQATVLGMCKVIPQEYANITCQSIDIGSIEENIDQLIKEVCHESSDLVIAYRRHHRWIQTFEAIPGDDSTNCSLKESGVYLITGGLGGIGLELAEYLAQTFKAKLILVGRSPVPQRQEWQQWLKTHGETDEISRKILKIQQLEKLGAEVMVESADIGDETQMQAVINQAGDRFGKINGVIHAAGIKLLGTVREINRSECEKQLQANGQGLFVLEKVLQDKELDFCLLISSLSSMLGALGMAAYPAAHLFTDAFVYKHNQTHSTPWMSVNWDNWLTTQLATELAGQQESANDVFMTASEGIEVFQRVLTFKNLTQLVVSTTNLPARIKRWVGDESLKNSQSSLSKNLASRHSRPNLDNSYVAPRNETEQIIANIWQEVLGFERVGIYDNFLELGGDSLLSIQVTARANKAGLRLNNQHLFQYPTIAELAEVATKTQNVLGEQGLVQGEVPLTPIQHWFFEQNLVDKHHWNQAILLEVQQPISSALLTQAIQYLLVHHDALRLRYVENESGLQQINILPDEFVPFVEIDLSTVPDLLRESAFESAVNQLQASLNLSSGPLLQVALFDFGTQQPQRLLFVIHHLVVDVGSWRILLDDLETAYQQLNQGKTIKLPAKTSSFKQWAQRLIKYAKSTELQWEEVYWLSANRESVSPLPVDYPQGANTVASADTISITLSVAETQTLLQEVTAIYRVQMEEILLFALTQVISKYTNTQSLLVDLEGNGREVIFDDVDVSRTMGWFTNIAPALLDVEASNSPGEALKLVKEQLRNFPNQGLGYGVLRYLSDDLIITEKIRLLQPAEIIFLYLGNLEETLPKSPLWKLSEKSLGNVVSLQGSRSHLLEINALIAGNQLKVDWNYSTNIHRAETVKQLTEDFIAALRSLIDNSQTSPLENYTPADFAEFQASQWSQSDIDSILAKFDNS</sequence>
<protein>
    <submittedName>
        <fullName evidence="7">SDR family NAD(P)-dependent oxidoreductase</fullName>
    </submittedName>
</protein>
<dbReference type="InterPro" id="IPR050091">
    <property type="entry name" value="PKS_NRPS_Biosynth_Enz"/>
</dbReference>
<dbReference type="InterPro" id="IPR014031">
    <property type="entry name" value="Ketoacyl_synth_C"/>
</dbReference>
<evidence type="ECO:0000259" key="6">
    <source>
        <dbReference type="PROSITE" id="PS52004"/>
    </source>
</evidence>
<evidence type="ECO:0000256" key="2">
    <source>
        <dbReference type="ARBA" id="ARBA00022450"/>
    </source>
</evidence>
<dbReference type="SUPFAM" id="SSF47336">
    <property type="entry name" value="ACP-like"/>
    <property type="match status" value="1"/>
</dbReference>
<dbReference type="Gene3D" id="1.10.1200.10">
    <property type="entry name" value="ACP-like"/>
    <property type="match status" value="1"/>
</dbReference>
<accession>A0ABR8H7D1</accession>
<dbReference type="Pfam" id="PF02801">
    <property type="entry name" value="Ketoacyl-synt_C"/>
    <property type="match status" value="1"/>
</dbReference>
<dbReference type="InterPro" id="IPR013968">
    <property type="entry name" value="PKS_KR"/>
</dbReference>
<dbReference type="CDD" id="cd08953">
    <property type="entry name" value="KR_2_SDR_x"/>
    <property type="match status" value="1"/>
</dbReference>
<dbReference type="InterPro" id="IPR020841">
    <property type="entry name" value="PKS_Beta-ketoAc_synthase_dom"/>
</dbReference>
<evidence type="ECO:0000313" key="7">
    <source>
        <dbReference type="EMBL" id="MBD2611730.1"/>
    </source>
</evidence>
<dbReference type="CDD" id="cd19534">
    <property type="entry name" value="E_NRPS"/>
    <property type="match status" value="1"/>
</dbReference>
<proteinExistence type="predicted"/>
<dbReference type="PROSITE" id="PS00012">
    <property type="entry name" value="PHOSPHOPANTETHEINE"/>
    <property type="match status" value="1"/>
</dbReference>
<dbReference type="RefSeq" id="WP_190949414.1">
    <property type="nucleotide sequence ID" value="NZ_JACJTC010000007.1"/>
</dbReference>
<evidence type="ECO:0000313" key="8">
    <source>
        <dbReference type="Proteomes" id="UP000606396"/>
    </source>
</evidence>
<keyword evidence="4" id="KW-0808">Transferase</keyword>
<organism evidence="7 8">
    <name type="scientific">Nostoc punctiforme FACHB-252</name>
    <dbReference type="NCBI Taxonomy" id="1357509"/>
    <lineage>
        <taxon>Bacteria</taxon>
        <taxon>Bacillati</taxon>
        <taxon>Cyanobacteriota</taxon>
        <taxon>Cyanophyceae</taxon>
        <taxon>Nostocales</taxon>
        <taxon>Nostocaceae</taxon>
        <taxon>Nostoc</taxon>
    </lineage>
</organism>
<dbReference type="SUPFAM" id="SSF52151">
    <property type="entry name" value="FabD/lysophospholipase-like"/>
    <property type="match status" value="1"/>
</dbReference>
<dbReference type="InterPro" id="IPR023213">
    <property type="entry name" value="CAT-like_dom_sf"/>
</dbReference>
<evidence type="ECO:0000256" key="3">
    <source>
        <dbReference type="ARBA" id="ARBA00022553"/>
    </source>
</evidence>
<dbReference type="SUPFAM" id="SSF51735">
    <property type="entry name" value="NAD(P)-binding Rossmann-fold domains"/>
    <property type="match status" value="2"/>
</dbReference>
<dbReference type="InterPro" id="IPR001242">
    <property type="entry name" value="Condensation_dom"/>
</dbReference>
<dbReference type="SUPFAM" id="SSF53901">
    <property type="entry name" value="Thiolase-like"/>
    <property type="match status" value="1"/>
</dbReference>
<dbReference type="InterPro" id="IPR001227">
    <property type="entry name" value="Ac_transferase_dom_sf"/>
</dbReference>
<gene>
    <name evidence="7" type="ORF">H6G94_10655</name>
</gene>
<dbReference type="Gene3D" id="3.40.47.10">
    <property type="match status" value="1"/>
</dbReference>
<dbReference type="Gene3D" id="3.40.366.10">
    <property type="entry name" value="Malonyl-Coenzyme A Acyl Carrier Protein, domain 2"/>
    <property type="match status" value="1"/>
</dbReference>
<evidence type="ECO:0000256" key="4">
    <source>
        <dbReference type="ARBA" id="ARBA00022679"/>
    </source>
</evidence>
<name>A0ABR8H7D1_NOSPU</name>
<dbReference type="InterPro" id="IPR006162">
    <property type="entry name" value="Ppantetheine_attach_site"/>
</dbReference>
<evidence type="ECO:0000256" key="1">
    <source>
        <dbReference type="ARBA" id="ARBA00001957"/>
    </source>
</evidence>
<dbReference type="SMART" id="SM00822">
    <property type="entry name" value="PKS_KR"/>
    <property type="match status" value="1"/>
</dbReference>
<comment type="cofactor">
    <cofactor evidence="1">
        <name>pantetheine 4'-phosphate</name>
        <dbReference type="ChEBI" id="CHEBI:47942"/>
    </cofactor>
</comment>
<dbReference type="InterPro" id="IPR014030">
    <property type="entry name" value="Ketoacyl_synth_N"/>
</dbReference>
<dbReference type="PROSITE" id="PS52004">
    <property type="entry name" value="KS3_2"/>
    <property type="match status" value="1"/>
</dbReference>
<keyword evidence="3" id="KW-0597">Phosphoprotein</keyword>
<evidence type="ECO:0000259" key="5">
    <source>
        <dbReference type="PROSITE" id="PS50075"/>
    </source>
</evidence>
<dbReference type="NCBIfam" id="TIGR01720">
    <property type="entry name" value="NRPS-para261"/>
    <property type="match status" value="1"/>
</dbReference>
<dbReference type="Proteomes" id="UP000606396">
    <property type="component" value="Unassembled WGS sequence"/>
</dbReference>
<dbReference type="Pfam" id="PF22621">
    <property type="entry name" value="CurL-like_PKS_C"/>
    <property type="match status" value="1"/>
</dbReference>
<dbReference type="Pfam" id="PF21394">
    <property type="entry name" value="Beta-ketacyl_N"/>
    <property type="match status" value="1"/>
</dbReference>
<dbReference type="PANTHER" id="PTHR43775">
    <property type="entry name" value="FATTY ACID SYNTHASE"/>
    <property type="match status" value="1"/>
</dbReference>
<feature type="domain" description="Carrier" evidence="5">
    <location>
        <begin position="1444"/>
        <end position="1518"/>
    </location>
</feature>
<dbReference type="InterPro" id="IPR016036">
    <property type="entry name" value="Malonyl_transacylase_ACP-bd"/>
</dbReference>
<comment type="caution">
    <text evidence="7">The sequence shown here is derived from an EMBL/GenBank/DDBJ whole genome shotgun (WGS) entry which is preliminary data.</text>
</comment>
<dbReference type="InterPro" id="IPR036291">
    <property type="entry name" value="NAD(P)-bd_dom_sf"/>
</dbReference>
<dbReference type="SMART" id="SM00823">
    <property type="entry name" value="PKS_PP"/>
    <property type="match status" value="1"/>
</dbReference>
<dbReference type="Gene3D" id="3.30.559.30">
    <property type="entry name" value="Nonribosomal peptide synthetase, condensation domain"/>
    <property type="match status" value="1"/>
</dbReference>
<feature type="domain" description="Ketosynthase family 3 (KS3)" evidence="6">
    <location>
        <begin position="10"/>
        <end position="435"/>
    </location>
</feature>
<dbReference type="Gene3D" id="3.30.70.250">
    <property type="entry name" value="Malonyl-CoA ACP transacylase, ACP-binding"/>
    <property type="match status" value="1"/>
</dbReference>
<keyword evidence="2" id="KW-0596">Phosphopantetheine</keyword>
<dbReference type="SMART" id="SM00825">
    <property type="entry name" value="PKS_KS"/>
    <property type="match status" value="1"/>
</dbReference>
<dbReference type="SUPFAM" id="SSF52777">
    <property type="entry name" value="CoA-dependent acyltransferases"/>
    <property type="match status" value="2"/>
</dbReference>
<dbReference type="InterPro" id="IPR018201">
    <property type="entry name" value="Ketoacyl_synth_AS"/>
</dbReference>
<dbReference type="InterPro" id="IPR014043">
    <property type="entry name" value="Acyl_transferase_dom"/>
</dbReference>
<dbReference type="InterPro" id="IPR036736">
    <property type="entry name" value="ACP-like_sf"/>
</dbReference>
<dbReference type="InterPro" id="IPR016035">
    <property type="entry name" value="Acyl_Trfase/lysoPLipase"/>
</dbReference>
<dbReference type="PANTHER" id="PTHR43775:SF51">
    <property type="entry name" value="INACTIVE PHENOLPHTHIOCEROL SYNTHESIS POLYKETIDE SYNTHASE TYPE I PKS1-RELATED"/>
    <property type="match status" value="1"/>
</dbReference>
<dbReference type="Gene3D" id="3.40.50.720">
    <property type="entry name" value="NAD(P)-binding Rossmann-like Domain"/>
    <property type="match status" value="1"/>
</dbReference>
<dbReference type="InterPro" id="IPR016039">
    <property type="entry name" value="Thiolase-like"/>
</dbReference>